<protein>
    <submittedName>
        <fullName evidence="1">Uncharacterized protein</fullName>
    </submittedName>
</protein>
<dbReference type="AlphaFoldDB" id="A0AAD9ZBU9"/>
<accession>A0AAD9ZBU9</accession>
<dbReference type="EMBL" id="JASNWA010000007">
    <property type="protein sequence ID" value="KAK3173422.1"/>
    <property type="molecule type" value="Genomic_DNA"/>
</dbReference>
<gene>
    <name evidence="1" type="ORF">OEA41_006751</name>
</gene>
<name>A0AAD9ZBU9_9LECA</name>
<reference evidence="1" key="1">
    <citation type="submission" date="2022-11" db="EMBL/GenBank/DDBJ databases">
        <title>Chromosomal genome sequence assembly and mating type (MAT) locus characterization of the leprose asexual lichenized fungus Lepraria neglecta (Nyl.) Erichsen.</title>
        <authorList>
            <person name="Allen J.L."/>
            <person name="Pfeffer B."/>
        </authorList>
    </citation>
    <scope>NUCLEOTIDE SEQUENCE</scope>
    <source>
        <strain evidence="1">Allen 5258</strain>
    </source>
</reference>
<comment type="caution">
    <text evidence="1">The sequence shown here is derived from an EMBL/GenBank/DDBJ whole genome shotgun (WGS) entry which is preliminary data.</text>
</comment>
<dbReference type="Proteomes" id="UP001276659">
    <property type="component" value="Unassembled WGS sequence"/>
</dbReference>
<evidence type="ECO:0000313" key="2">
    <source>
        <dbReference type="Proteomes" id="UP001276659"/>
    </source>
</evidence>
<sequence length="258" mass="28931">MASQSAVTHLTRPDKRDPSSVNLAFINASIAQSSTEDANTEHRHERLNQLCSIDLIAAYDYISMGSVFEKSSSDGGRPMLDIPHPRRCVGSLMIGTTPYQTCRIITEPQTWEECRRYARELAAAAGLVIVNDMPEQLPLHGRLENGASTVWDWVEKCKANTVPDNLSAQQYHWFGQRYTSDAMEFYRKQGFRCTADIAAVITIFELAPVARVTVNIQHTKYAIDESLTGNARKKVIKQAAKQNKKMKERGIKIIPATM</sequence>
<proteinExistence type="predicted"/>
<organism evidence="1 2">
    <name type="scientific">Lepraria neglecta</name>
    <dbReference type="NCBI Taxonomy" id="209136"/>
    <lineage>
        <taxon>Eukaryota</taxon>
        <taxon>Fungi</taxon>
        <taxon>Dikarya</taxon>
        <taxon>Ascomycota</taxon>
        <taxon>Pezizomycotina</taxon>
        <taxon>Lecanoromycetes</taxon>
        <taxon>OSLEUM clade</taxon>
        <taxon>Lecanoromycetidae</taxon>
        <taxon>Lecanorales</taxon>
        <taxon>Lecanorineae</taxon>
        <taxon>Stereocaulaceae</taxon>
        <taxon>Lepraria</taxon>
    </lineage>
</organism>
<keyword evidence="2" id="KW-1185">Reference proteome</keyword>
<evidence type="ECO:0000313" key="1">
    <source>
        <dbReference type="EMBL" id="KAK3173422.1"/>
    </source>
</evidence>